<keyword evidence="2" id="KW-1185">Reference proteome</keyword>
<sequence length="511" mass="57392">MRDILNEIFLHLHPGSGEPFEERTEEDNDNSTALATCARVCKSFSEPALDVLWHSLPDCIPLLSILSAFQKIPVAEAPSGGEFRFEGSGHVYMLCGEISSFEWTRFKSYSRRVRILYRYPDIAIDSLVYQILFVQNNGQPLLPLVRELHYQPESHSDMTIPFLGSHSLLTVHVNLYCWPPSDIRAQNALETIFRNICLAVPHLEQLIFYSSRLSNSAKQKVPTGAFGNLKRLYISTISDWEFVRSLAALGQLTYLRAELDFQNTVVSRCSGFPMLEDLSVSGSLPHITLLLANIYASNLRTVDSTDTVIAPTVSLQDYILYFTALSTLSRSLCEISLTYYPEIVITASFQAVVKPLLNLHSLTSITLHLFGIDVPLAVSDIEVMAKTWPQLAMFSFRGNFRTPSLPVTILIAFAELLPGLKVLTLHQLDVTTIPSGNSIPILSHGLQKLHIECYDEEFPNPALLAQFIDSIFPHIATDPPPTSADSWEKVLGFVQQFQLSRQQQMKRMLEN</sequence>
<dbReference type="Gene3D" id="3.80.10.10">
    <property type="entry name" value="Ribonuclease Inhibitor"/>
    <property type="match status" value="1"/>
</dbReference>
<gene>
    <name evidence="1" type="ORF">A0H81_13400</name>
</gene>
<comment type="caution">
    <text evidence="1">The sequence shown here is derived from an EMBL/GenBank/DDBJ whole genome shotgun (WGS) entry which is preliminary data.</text>
</comment>
<dbReference type="OrthoDB" id="3222238at2759"/>
<dbReference type="AlphaFoldDB" id="A0A1C7LPZ1"/>
<reference evidence="1 2" key="1">
    <citation type="submission" date="2016-03" db="EMBL/GenBank/DDBJ databases">
        <title>Whole genome sequencing of Grifola frondosa 9006-11.</title>
        <authorList>
            <person name="Min B."/>
            <person name="Park H."/>
            <person name="Kim J.-G."/>
            <person name="Cho H."/>
            <person name="Oh Y.-L."/>
            <person name="Kong W.-S."/>
            <person name="Choi I.-G."/>
        </authorList>
    </citation>
    <scope>NUCLEOTIDE SEQUENCE [LARGE SCALE GENOMIC DNA]</scope>
    <source>
        <strain evidence="1 2">9006-11</strain>
    </source>
</reference>
<evidence type="ECO:0000313" key="1">
    <source>
        <dbReference type="EMBL" id="OBZ66648.1"/>
    </source>
</evidence>
<dbReference type="InterPro" id="IPR032675">
    <property type="entry name" value="LRR_dom_sf"/>
</dbReference>
<proteinExistence type="predicted"/>
<accession>A0A1C7LPZ1</accession>
<name>A0A1C7LPZ1_GRIFR</name>
<protein>
    <recommendedName>
        <fullName evidence="3">F-box domain-containing protein</fullName>
    </recommendedName>
</protein>
<evidence type="ECO:0008006" key="3">
    <source>
        <dbReference type="Google" id="ProtNLM"/>
    </source>
</evidence>
<dbReference type="OMA" id="ISTISDW"/>
<dbReference type="EMBL" id="LUGG01000029">
    <property type="protein sequence ID" value="OBZ66648.1"/>
    <property type="molecule type" value="Genomic_DNA"/>
</dbReference>
<dbReference type="SUPFAM" id="SSF52047">
    <property type="entry name" value="RNI-like"/>
    <property type="match status" value="1"/>
</dbReference>
<evidence type="ECO:0000313" key="2">
    <source>
        <dbReference type="Proteomes" id="UP000092993"/>
    </source>
</evidence>
<dbReference type="Proteomes" id="UP000092993">
    <property type="component" value="Unassembled WGS sequence"/>
</dbReference>
<organism evidence="1 2">
    <name type="scientific">Grifola frondosa</name>
    <name type="common">Maitake</name>
    <name type="synonym">Polyporus frondosus</name>
    <dbReference type="NCBI Taxonomy" id="5627"/>
    <lineage>
        <taxon>Eukaryota</taxon>
        <taxon>Fungi</taxon>
        <taxon>Dikarya</taxon>
        <taxon>Basidiomycota</taxon>
        <taxon>Agaricomycotina</taxon>
        <taxon>Agaricomycetes</taxon>
        <taxon>Polyporales</taxon>
        <taxon>Grifolaceae</taxon>
        <taxon>Grifola</taxon>
    </lineage>
</organism>